<feature type="domain" description="Plastocyanin-like" evidence="6">
    <location>
        <begin position="282"/>
        <end position="387"/>
    </location>
</feature>
<feature type="region of interest" description="Disordered" evidence="4">
    <location>
        <begin position="97"/>
        <end position="119"/>
    </location>
</feature>
<name>A0A3M9XJJ0_9HYPH</name>
<dbReference type="PANTHER" id="PTHR11709:SF394">
    <property type="entry name" value="FI03373P-RELATED"/>
    <property type="match status" value="1"/>
</dbReference>
<keyword evidence="1" id="KW-0479">Metal-binding</keyword>
<dbReference type="Pfam" id="PF00394">
    <property type="entry name" value="Cu-oxidase"/>
    <property type="match status" value="1"/>
</dbReference>
<sequence>MVRRSAQRCVAICLSIVEIASSSASIWRPARGKLRYRLTPQPAGLRFVHSHVVAGTDLHRGAYTGQHAPVYVEPAHDPGRYDQEVFLTTHEWEPFFTGEEMEEEEERAEQEEDKEKREPAANGWEVGYRLFSINGRALGHGEPVRVRQGERVLFHILNASATENVKLALPGHRFLVVALDGNLVPTLKHVDVLRLGAAERIDAIVEMNHPGVWIFGTPRDDDRKNGMGVVVEYAGAGGDPQWVSPPRKSKWDYTIFGSSQPAQKTDQVIPMTFRKINGGKGGFNRWTINGKSYEDQSAPTKLQKGLRYRLALDNRTDDPHPLHLHRNVFELTNVDGRPTAGVKKDVVVIRGFGRVDIDFTADQPGLSLFHCHHQLHMDYGFMQLFDVV</sequence>
<dbReference type="Gene3D" id="2.60.40.420">
    <property type="entry name" value="Cupredoxins - blue copper proteins"/>
    <property type="match status" value="2"/>
</dbReference>
<accession>A0A3M9XJJ0</accession>
<reference evidence="7 8" key="1">
    <citation type="submission" date="2018-08" db="EMBL/GenBank/DDBJ databases">
        <title>Genome sequence of Methylocystis hirsuta CSC1, a methanotroph able to accumulate PHAs.</title>
        <authorList>
            <person name="Bordel S."/>
            <person name="Rodriguez E."/>
            <person name="Gancedo J."/>
            <person name="Munoz R."/>
        </authorList>
    </citation>
    <scope>NUCLEOTIDE SEQUENCE [LARGE SCALE GENOMIC DNA]</scope>
    <source>
        <strain evidence="7 8">CSC1</strain>
    </source>
</reference>
<evidence type="ECO:0000313" key="8">
    <source>
        <dbReference type="Proteomes" id="UP000268623"/>
    </source>
</evidence>
<dbReference type="EMBL" id="QWDD01000004">
    <property type="protein sequence ID" value="RNJ47915.1"/>
    <property type="molecule type" value="Genomic_DNA"/>
</dbReference>
<keyword evidence="8" id="KW-1185">Reference proteome</keyword>
<dbReference type="GO" id="GO:0005507">
    <property type="term" value="F:copper ion binding"/>
    <property type="evidence" value="ECO:0007669"/>
    <property type="project" value="InterPro"/>
</dbReference>
<comment type="caution">
    <text evidence="7">The sequence shown here is derived from an EMBL/GenBank/DDBJ whole genome shotgun (WGS) entry which is preliminary data.</text>
</comment>
<evidence type="ECO:0000256" key="4">
    <source>
        <dbReference type="SAM" id="MobiDB-lite"/>
    </source>
</evidence>
<dbReference type="InterPro" id="IPR045087">
    <property type="entry name" value="Cu-oxidase_fam"/>
</dbReference>
<dbReference type="AlphaFoldDB" id="A0A3M9XJJ0"/>
<evidence type="ECO:0000259" key="6">
    <source>
        <dbReference type="Pfam" id="PF07731"/>
    </source>
</evidence>
<organism evidence="7 8">
    <name type="scientific">Methylocystis hirsuta</name>
    <dbReference type="NCBI Taxonomy" id="369798"/>
    <lineage>
        <taxon>Bacteria</taxon>
        <taxon>Pseudomonadati</taxon>
        <taxon>Pseudomonadota</taxon>
        <taxon>Alphaproteobacteria</taxon>
        <taxon>Hyphomicrobiales</taxon>
        <taxon>Methylocystaceae</taxon>
        <taxon>Methylocystis</taxon>
    </lineage>
</organism>
<dbReference type="PANTHER" id="PTHR11709">
    <property type="entry name" value="MULTI-COPPER OXIDASE"/>
    <property type="match status" value="1"/>
</dbReference>
<dbReference type="Proteomes" id="UP000268623">
    <property type="component" value="Unassembled WGS sequence"/>
</dbReference>
<evidence type="ECO:0000256" key="1">
    <source>
        <dbReference type="ARBA" id="ARBA00022723"/>
    </source>
</evidence>
<gene>
    <name evidence="7" type="ORF">D1O30_20890</name>
</gene>
<evidence type="ECO:0000259" key="5">
    <source>
        <dbReference type="Pfam" id="PF00394"/>
    </source>
</evidence>
<evidence type="ECO:0000256" key="3">
    <source>
        <dbReference type="ARBA" id="ARBA00023008"/>
    </source>
</evidence>
<feature type="domain" description="Plastocyanin-like" evidence="5">
    <location>
        <begin position="119"/>
        <end position="215"/>
    </location>
</feature>
<dbReference type="SUPFAM" id="SSF49503">
    <property type="entry name" value="Cupredoxins"/>
    <property type="match status" value="3"/>
</dbReference>
<dbReference type="InterPro" id="IPR001117">
    <property type="entry name" value="Cu-oxidase_2nd"/>
</dbReference>
<evidence type="ECO:0000313" key="7">
    <source>
        <dbReference type="EMBL" id="RNJ47915.1"/>
    </source>
</evidence>
<dbReference type="InterPro" id="IPR008972">
    <property type="entry name" value="Cupredoxin"/>
</dbReference>
<dbReference type="GO" id="GO:0016491">
    <property type="term" value="F:oxidoreductase activity"/>
    <property type="evidence" value="ECO:0007669"/>
    <property type="project" value="UniProtKB-KW"/>
</dbReference>
<feature type="compositionally biased region" description="Acidic residues" evidence="4">
    <location>
        <begin position="99"/>
        <end position="112"/>
    </location>
</feature>
<keyword evidence="3" id="KW-0186">Copper</keyword>
<keyword evidence="2" id="KW-0560">Oxidoreductase</keyword>
<proteinExistence type="predicted"/>
<dbReference type="OrthoDB" id="9757546at2"/>
<evidence type="ECO:0000256" key="2">
    <source>
        <dbReference type="ARBA" id="ARBA00023002"/>
    </source>
</evidence>
<dbReference type="InterPro" id="IPR011706">
    <property type="entry name" value="Cu-oxidase_C"/>
</dbReference>
<protein>
    <submittedName>
        <fullName evidence="7">Copper oxidase</fullName>
    </submittedName>
</protein>
<dbReference type="Pfam" id="PF07731">
    <property type="entry name" value="Cu-oxidase_2"/>
    <property type="match status" value="1"/>
</dbReference>